<evidence type="ECO:0000256" key="2">
    <source>
        <dbReference type="ARBA" id="ARBA00022679"/>
    </source>
</evidence>
<comment type="function">
    <text evidence="5">Catalyzes the irreversible transfer of a propylamine group from the amino donor S-adenosylmethioninamine (decarboxy-AdoMet) to putrescine (1,4-diaminobutane) to yield spermidine.</text>
</comment>
<comment type="similarity">
    <text evidence="1 5">Belongs to the spermidine/spermine synthase family.</text>
</comment>
<dbReference type="InterPro" id="IPR030374">
    <property type="entry name" value="PABS"/>
</dbReference>
<name>A0A4R4DUR4_9BACT</name>
<gene>
    <name evidence="5" type="primary">speE</name>
    <name evidence="8" type="ORF">E0486_17350</name>
</gene>
<feature type="active site" description="Proton acceptor" evidence="5 6">
    <location>
        <position position="367"/>
    </location>
</feature>
<dbReference type="EMBL" id="SKFH01000049">
    <property type="protein sequence ID" value="TCZ65687.1"/>
    <property type="molecule type" value="Genomic_DNA"/>
</dbReference>
<dbReference type="SUPFAM" id="SSF103473">
    <property type="entry name" value="MFS general substrate transporter"/>
    <property type="match status" value="1"/>
</dbReference>
<dbReference type="GO" id="GO:0004766">
    <property type="term" value="F:spermidine synthase activity"/>
    <property type="evidence" value="ECO:0007669"/>
    <property type="project" value="UniProtKB-UniRule"/>
</dbReference>
<dbReference type="NCBIfam" id="NF002956">
    <property type="entry name" value="PRK03612.1"/>
    <property type="match status" value="1"/>
</dbReference>
<feature type="transmembrane region" description="Helical" evidence="5">
    <location>
        <begin position="74"/>
        <end position="98"/>
    </location>
</feature>
<reference evidence="8 9" key="1">
    <citation type="submission" date="2019-03" db="EMBL/GenBank/DDBJ databases">
        <authorList>
            <person name="Kim M.K.M."/>
        </authorList>
    </citation>
    <scope>NUCLEOTIDE SEQUENCE [LARGE SCALE GENOMIC DNA]</scope>
    <source>
        <strain evidence="8 9">17J68-15</strain>
    </source>
</reference>
<keyword evidence="5" id="KW-1003">Cell membrane</keyword>
<dbReference type="PROSITE" id="PS51006">
    <property type="entry name" value="PABS_2"/>
    <property type="match status" value="1"/>
</dbReference>
<proteinExistence type="inferred from homology"/>
<comment type="subunit">
    <text evidence="5">Homodimer or homotetramer.</text>
</comment>
<keyword evidence="5" id="KW-0812">Transmembrane</keyword>
<feature type="binding site" evidence="5">
    <location>
        <position position="295"/>
    </location>
    <ligand>
        <name>spermidine</name>
        <dbReference type="ChEBI" id="CHEBI:57834"/>
    </ligand>
</feature>
<feature type="transmembrane region" description="Helical" evidence="5">
    <location>
        <begin position="12"/>
        <end position="38"/>
    </location>
</feature>
<evidence type="ECO:0000256" key="1">
    <source>
        <dbReference type="ARBA" id="ARBA00007867"/>
    </source>
</evidence>
<dbReference type="FunFam" id="3.40.50.150:FF:000088">
    <property type="entry name" value="Polyamine aminopropyltransferase"/>
    <property type="match status" value="1"/>
</dbReference>
<dbReference type="HAMAP" id="MF_00198">
    <property type="entry name" value="Spermidine_synth"/>
    <property type="match status" value="1"/>
</dbReference>
<evidence type="ECO:0000313" key="9">
    <source>
        <dbReference type="Proteomes" id="UP000295164"/>
    </source>
</evidence>
<keyword evidence="9" id="KW-1185">Reference proteome</keyword>
<sequence>MPRQKTEAHWLLLLAVFIIATCGLIYELVAGTLASYLLGDSVTQFSTIIGVYLFAMGIGSWLSRYLRGNLLEWFIRIELLVGFVGGFSAALLFVVFPLVASFRIVLYALVALTGALVGLELPLLMRILKDKVEFRDLVSRVFTVDYIGALLASLLFPLLLVPRLGLIRTALFFGILNIAVGWYLSRRFRRELRGGVALQVSAALLIAGQLLVFVFSDSVMSFSETMTYNDQVVYATSTPYQRIVLTRNKRELRLFLNGNLQFSSADEYRYHEALVHPALSLVGAPRNVLVLGGGDGLAVREILRYPSVQQVQLVDLDPAMTRLFSHQEILTQLNRRSLLDPKVRVTNADAFVWLRQNRSRFDAIIIDFPDPSSYAVGKLYTNLFYNLVARTLAPGGVAVVQSTSPYVAPRSFWCVDSTIRSAGLQTIPYHNYVPSFGEWGYIMARHEGGDPIPQSLPSGLRYLNAATLQQMLVFPEDMRSPVAVGVNKLNNQLLVHYFEEEWGKYLEP</sequence>
<keyword evidence="4 5" id="KW-0620">Polyamine biosynthesis</keyword>
<dbReference type="PROSITE" id="PS01330">
    <property type="entry name" value="PABS_1"/>
    <property type="match status" value="1"/>
</dbReference>
<evidence type="ECO:0000256" key="4">
    <source>
        <dbReference type="ARBA" id="ARBA00023115"/>
    </source>
</evidence>
<dbReference type="RefSeq" id="WP_131854130.1">
    <property type="nucleotide sequence ID" value="NZ_SKFH01000049.1"/>
</dbReference>
<dbReference type="InterPro" id="IPR001045">
    <property type="entry name" value="Spermi_synthase"/>
</dbReference>
<accession>A0A4R4DUR4</accession>
<feature type="binding site" evidence="5">
    <location>
        <position position="271"/>
    </location>
    <ligand>
        <name>spermidine</name>
        <dbReference type="ChEBI" id="CHEBI:57834"/>
    </ligand>
</feature>
<keyword evidence="5" id="KW-0472">Membrane</keyword>
<dbReference type="InterPro" id="IPR030373">
    <property type="entry name" value="PABS_CS"/>
</dbReference>
<dbReference type="InterPro" id="IPR029063">
    <property type="entry name" value="SAM-dependent_MTases_sf"/>
</dbReference>
<dbReference type="Gene3D" id="3.40.50.150">
    <property type="entry name" value="Vaccinia Virus protein VP39"/>
    <property type="match status" value="1"/>
</dbReference>
<feature type="binding site" evidence="5">
    <location>
        <position position="315"/>
    </location>
    <ligand>
        <name>S-methyl-5'-thioadenosine</name>
        <dbReference type="ChEBI" id="CHEBI:17509"/>
    </ligand>
</feature>
<evidence type="ECO:0000256" key="5">
    <source>
        <dbReference type="HAMAP-Rule" id="MF_00198"/>
    </source>
</evidence>
<comment type="caution">
    <text evidence="5">Lacks conserved residue(s) required for the propagation of feature annotation.</text>
</comment>
<feature type="domain" description="PABS" evidence="7">
    <location>
        <begin position="211"/>
        <end position="446"/>
    </location>
</feature>
<keyword evidence="3 5" id="KW-0745">Spermidine biosynthesis</keyword>
<dbReference type="GO" id="GO:0010487">
    <property type="term" value="F:thermospermine synthase activity"/>
    <property type="evidence" value="ECO:0007669"/>
    <property type="project" value="UniProtKB-ARBA"/>
</dbReference>
<dbReference type="GO" id="GO:0008295">
    <property type="term" value="P:spermidine biosynthetic process"/>
    <property type="evidence" value="ECO:0007669"/>
    <property type="project" value="UniProtKB-UniRule"/>
</dbReference>
<dbReference type="Proteomes" id="UP000295164">
    <property type="component" value="Unassembled WGS sequence"/>
</dbReference>
<dbReference type="EC" id="2.5.1.16" evidence="5"/>
<feature type="transmembrane region" description="Helical" evidence="5">
    <location>
        <begin position="137"/>
        <end position="160"/>
    </location>
</feature>
<protein>
    <recommendedName>
        <fullName evidence="5">Polyamine aminopropyltransferase</fullName>
    </recommendedName>
    <alternativeName>
        <fullName evidence="5">Putrescine aminopropyltransferase</fullName>
        <shortName evidence="5">PAPT</shortName>
    </alternativeName>
    <alternativeName>
        <fullName evidence="5">Spermidine synthase</fullName>
        <shortName evidence="5">SPDS</shortName>
        <shortName evidence="5">SPDSY</shortName>
        <ecNumber evidence="5">2.5.1.16</ecNumber>
    </alternativeName>
</protein>
<feature type="transmembrane region" description="Helical" evidence="5">
    <location>
        <begin position="104"/>
        <end position="125"/>
    </location>
</feature>
<dbReference type="Pfam" id="PF01564">
    <property type="entry name" value="Spermine_synth"/>
    <property type="match status" value="1"/>
</dbReference>
<comment type="caution">
    <text evidence="8">The sequence shown here is derived from an EMBL/GenBank/DDBJ whole genome shotgun (WGS) entry which is preliminary data.</text>
</comment>
<organism evidence="8 9">
    <name type="scientific">Flaviaesturariibacter aridisoli</name>
    <dbReference type="NCBI Taxonomy" id="2545761"/>
    <lineage>
        <taxon>Bacteria</taxon>
        <taxon>Pseudomonadati</taxon>
        <taxon>Bacteroidota</taxon>
        <taxon>Chitinophagia</taxon>
        <taxon>Chitinophagales</taxon>
        <taxon>Chitinophagaceae</taxon>
        <taxon>Flaviaestuariibacter</taxon>
    </lineage>
</organism>
<evidence type="ECO:0000256" key="6">
    <source>
        <dbReference type="PROSITE-ProRule" id="PRU00354"/>
    </source>
</evidence>
<comment type="catalytic activity">
    <reaction evidence="5">
        <text>S-adenosyl 3-(methylsulfanyl)propylamine + putrescine = S-methyl-5'-thioadenosine + spermidine + H(+)</text>
        <dbReference type="Rhea" id="RHEA:12721"/>
        <dbReference type="ChEBI" id="CHEBI:15378"/>
        <dbReference type="ChEBI" id="CHEBI:17509"/>
        <dbReference type="ChEBI" id="CHEBI:57443"/>
        <dbReference type="ChEBI" id="CHEBI:57834"/>
        <dbReference type="ChEBI" id="CHEBI:326268"/>
        <dbReference type="EC" id="2.5.1.16"/>
    </reaction>
</comment>
<dbReference type="PANTHER" id="PTHR43317:SF1">
    <property type="entry name" value="THERMOSPERMINE SYNTHASE ACAULIS5"/>
    <property type="match status" value="1"/>
</dbReference>
<evidence type="ECO:0000259" key="7">
    <source>
        <dbReference type="PROSITE" id="PS51006"/>
    </source>
</evidence>
<comment type="subcellular location">
    <subcellularLocation>
        <location evidence="5">Cell membrane</location>
        <topology evidence="5">Multi-pass membrane protein</topology>
    </subcellularLocation>
</comment>
<dbReference type="GO" id="GO:0005886">
    <property type="term" value="C:plasma membrane"/>
    <property type="evidence" value="ECO:0007669"/>
    <property type="project" value="UniProtKB-SubCell"/>
</dbReference>
<dbReference type="AlphaFoldDB" id="A0A4R4DUR4"/>
<keyword evidence="2 5" id="KW-0808">Transferase</keyword>
<dbReference type="SUPFAM" id="SSF53335">
    <property type="entry name" value="S-adenosyl-L-methionine-dependent methyltransferases"/>
    <property type="match status" value="1"/>
</dbReference>
<feature type="binding site" evidence="5">
    <location>
        <begin position="349"/>
        <end position="350"/>
    </location>
    <ligand>
        <name>S-methyl-5'-thioadenosine</name>
        <dbReference type="ChEBI" id="CHEBI:17509"/>
    </ligand>
</feature>
<dbReference type="InterPro" id="IPR036259">
    <property type="entry name" value="MFS_trans_sf"/>
</dbReference>
<dbReference type="UniPathway" id="UPA00248">
    <property type="reaction ID" value="UER00314"/>
</dbReference>
<comment type="pathway">
    <text evidence="5">Amine and polyamine biosynthesis; spermidine biosynthesis; spermidine from putrescine: step 1/1.</text>
</comment>
<keyword evidence="5" id="KW-1133">Transmembrane helix</keyword>
<evidence type="ECO:0000256" key="3">
    <source>
        <dbReference type="ARBA" id="ARBA00023066"/>
    </source>
</evidence>
<feature type="transmembrane region" description="Helical" evidence="5">
    <location>
        <begin position="166"/>
        <end position="184"/>
    </location>
</feature>
<feature type="transmembrane region" description="Helical" evidence="5">
    <location>
        <begin position="44"/>
        <end position="62"/>
    </location>
</feature>
<dbReference type="PANTHER" id="PTHR43317">
    <property type="entry name" value="THERMOSPERMINE SYNTHASE ACAULIS5"/>
    <property type="match status" value="1"/>
</dbReference>
<evidence type="ECO:0000313" key="8">
    <source>
        <dbReference type="EMBL" id="TCZ65687.1"/>
    </source>
</evidence>
<feature type="transmembrane region" description="Helical" evidence="5">
    <location>
        <begin position="196"/>
        <end position="216"/>
    </location>
</feature>
<dbReference type="OrthoDB" id="9793120at2"/>
<dbReference type="CDD" id="cd02440">
    <property type="entry name" value="AdoMet_MTases"/>
    <property type="match status" value="1"/>
</dbReference>
<feature type="binding site" evidence="5">
    <location>
        <position position="241"/>
    </location>
    <ligand>
        <name>S-methyl-5'-thioadenosine</name>
        <dbReference type="ChEBI" id="CHEBI:17509"/>
    </ligand>
</feature>